<proteinExistence type="predicted"/>
<name>A0A9J5Y3T2_SOLCO</name>
<gene>
    <name evidence="1" type="ORF">H5410_034998</name>
</gene>
<dbReference type="Proteomes" id="UP000824120">
    <property type="component" value="Chromosome 7"/>
</dbReference>
<reference evidence="1 2" key="1">
    <citation type="submission" date="2020-09" db="EMBL/GenBank/DDBJ databases">
        <title>De no assembly of potato wild relative species, Solanum commersonii.</title>
        <authorList>
            <person name="Cho K."/>
        </authorList>
    </citation>
    <scope>NUCLEOTIDE SEQUENCE [LARGE SCALE GENOMIC DNA]</scope>
    <source>
        <strain evidence="1">LZ3.2</strain>
        <tissue evidence="1">Leaf</tissue>
    </source>
</reference>
<accession>A0A9J5Y3T2</accession>
<evidence type="ECO:0000313" key="1">
    <source>
        <dbReference type="EMBL" id="KAG5593766.1"/>
    </source>
</evidence>
<organism evidence="1 2">
    <name type="scientific">Solanum commersonii</name>
    <name type="common">Commerson's wild potato</name>
    <name type="synonym">Commerson's nightshade</name>
    <dbReference type="NCBI Taxonomy" id="4109"/>
    <lineage>
        <taxon>Eukaryota</taxon>
        <taxon>Viridiplantae</taxon>
        <taxon>Streptophyta</taxon>
        <taxon>Embryophyta</taxon>
        <taxon>Tracheophyta</taxon>
        <taxon>Spermatophyta</taxon>
        <taxon>Magnoliopsida</taxon>
        <taxon>eudicotyledons</taxon>
        <taxon>Gunneridae</taxon>
        <taxon>Pentapetalae</taxon>
        <taxon>asterids</taxon>
        <taxon>lamiids</taxon>
        <taxon>Solanales</taxon>
        <taxon>Solanaceae</taxon>
        <taxon>Solanoideae</taxon>
        <taxon>Solaneae</taxon>
        <taxon>Solanum</taxon>
    </lineage>
</organism>
<protein>
    <submittedName>
        <fullName evidence="1">Uncharacterized protein</fullName>
    </submittedName>
</protein>
<comment type="caution">
    <text evidence="1">The sequence shown here is derived from an EMBL/GenBank/DDBJ whole genome shotgun (WGS) entry which is preliminary data.</text>
</comment>
<dbReference type="EMBL" id="JACXVP010000007">
    <property type="protein sequence ID" value="KAG5593766.1"/>
    <property type="molecule type" value="Genomic_DNA"/>
</dbReference>
<evidence type="ECO:0000313" key="2">
    <source>
        <dbReference type="Proteomes" id="UP000824120"/>
    </source>
</evidence>
<dbReference type="AlphaFoldDB" id="A0A9J5Y3T2"/>
<sequence>MGLVVCNSLRARRQNLVVEVKVDWRGFIWIDLVPSNAHPVPITDVKSLISRPGDRQVPLASRRMAIISPKVPVCQALTKKIKSTRERSSRRVAEWFRDAVLDHPKLQNLRMLKAKAKRR</sequence>
<keyword evidence="2" id="KW-1185">Reference proteome</keyword>